<dbReference type="KEGG" id="acip:CBP36_20355"/>
<organism evidence="2 3">
    <name type="scientific">Acidovorax carolinensis</name>
    <dbReference type="NCBI Taxonomy" id="553814"/>
    <lineage>
        <taxon>Bacteria</taxon>
        <taxon>Pseudomonadati</taxon>
        <taxon>Pseudomonadota</taxon>
        <taxon>Betaproteobacteria</taxon>
        <taxon>Burkholderiales</taxon>
        <taxon>Comamonadaceae</taxon>
        <taxon>Acidovorax</taxon>
    </lineage>
</organism>
<proteinExistence type="predicted"/>
<dbReference type="AlphaFoldDB" id="A0A240UJX9"/>
<geneLocation type="plasmid" evidence="2 3">
    <name>pACP4.2</name>
</geneLocation>
<accession>A0A240UJX9</accession>
<dbReference type="Proteomes" id="UP000194440">
    <property type="component" value="Plasmid pACP4.2"/>
</dbReference>
<feature type="region of interest" description="Disordered" evidence="1">
    <location>
        <begin position="1"/>
        <end position="21"/>
    </location>
</feature>
<sequence length="95" mass="10557">MRIASGDHACKEPARSFPDPVDANQRATKAFAFIEPAQVFRHAWKRDKGQDKRLLYRTPSVRYAIDICGMPTQHSASRSGARVSPRCGRGGWEGA</sequence>
<name>A0A240UJX9_9BURK</name>
<dbReference type="KEGG" id="acis:CBP35_20430"/>
<protein>
    <submittedName>
        <fullName evidence="2">Uncharacterized protein</fullName>
    </submittedName>
</protein>
<gene>
    <name evidence="2" type="ORF">CBP36_20355</name>
</gene>
<keyword evidence="2" id="KW-0614">Plasmid</keyword>
<reference evidence="2" key="1">
    <citation type="submission" date="2017-05" db="EMBL/GenBank/DDBJ databases">
        <title>Polyphasic characterization of four soil-derived phenanthrene-degrading Acidovorax strains and proposal of Acidovorax phenanthrenivorans sp. nov.</title>
        <authorList>
            <person name="Singleton D."/>
            <person name="Lee J."/>
            <person name="Dickey A.N."/>
            <person name="Stroud A."/>
            <person name="Scholl E.H."/>
            <person name="Wright F.A."/>
            <person name="Aitken M.D."/>
        </authorList>
    </citation>
    <scope>NUCLEOTIDE SEQUENCE</scope>
    <source>
        <strain evidence="2">P4</strain>
        <plasmid evidence="2">pACP4.2</plasmid>
    </source>
</reference>
<evidence type="ECO:0000256" key="1">
    <source>
        <dbReference type="SAM" id="MobiDB-lite"/>
    </source>
</evidence>
<evidence type="ECO:0000313" key="3">
    <source>
        <dbReference type="Proteomes" id="UP000194440"/>
    </source>
</evidence>
<feature type="region of interest" description="Disordered" evidence="1">
    <location>
        <begin position="72"/>
        <end position="95"/>
    </location>
</feature>
<keyword evidence="3" id="KW-1185">Reference proteome</keyword>
<dbReference type="EMBL" id="CP021368">
    <property type="protein sequence ID" value="ART61329.1"/>
    <property type="molecule type" value="Genomic_DNA"/>
</dbReference>
<evidence type="ECO:0000313" key="2">
    <source>
        <dbReference type="EMBL" id="ART61329.1"/>
    </source>
</evidence>